<proteinExistence type="predicted"/>
<evidence type="ECO:0000313" key="1">
    <source>
        <dbReference type="EMBL" id="KAK3719336.1"/>
    </source>
</evidence>
<comment type="caution">
    <text evidence="1">The sequence shown here is derived from an EMBL/GenBank/DDBJ whole genome shotgun (WGS) entry which is preliminary data.</text>
</comment>
<dbReference type="Proteomes" id="UP001281147">
    <property type="component" value="Unassembled WGS sequence"/>
</dbReference>
<dbReference type="EMBL" id="JAUTXU010000027">
    <property type="protein sequence ID" value="KAK3719336.1"/>
    <property type="molecule type" value="Genomic_DNA"/>
</dbReference>
<keyword evidence="2" id="KW-1185">Reference proteome</keyword>
<sequence>MDDPYPRPDFQRSELKWQSLNGPWDFLFDDEDIGSSQLWQKTGIPIRTSASGESTANTKRTIQVPFVFQSEASGINEQGVHEVVWYERPIQDMRTSDERQDGHRLILRFGAVDYLAKVWLNGELSGEHCGGHVPFDLDITDALAASSSPDHRLTMRVYDSAYDLAQPRGKQYWGPKPERIFYTPSTGAWQSIWLESVPRLRIANSSFGTILRSHDIDGGKLDARIAVLGRRAREQCSVELEVKLANIVVSRSGRKDLRRDKDFVRFDQSMGLSEALQQQLPSETLQKIPLEDSSCWRDGVALWSPEHPTLYDLTIRLYGSADQLTDEVQTTTGMRSLNWTTGDGNFRLNGRPYFQALLLDQGYWPSTLMTPPSKKSLKEDIQLSKAMGFNGCRKHQKVEDPAFMYWADKLGFLVWGEMASCYQFSVDTVDRFNEEWTDMVVSIINHPCVVAWTPANESWGYPDLSNNVRQRNHLRSLYHVTKTLDWTRPINDNCGWEHVITDLSTFHDYADADGMKERCKSIQSILGRGKGMFVNPIQGSGGAYDEGSHHERGAAIMCTEFGGVNIAAANENGWKDHWGYTSARDSEDLLEKVEKIIMATVESGTVCGTVWTQLTDIEQEQNGLYTWDRQEKLPADQMRAVLERAKQTYYRSRT</sequence>
<reference evidence="1" key="1">
    <citation type="submission" date="2023-07" db="EMBL/GenBank/DDBJ databases">
        <title>Black Yeasts Isolated from many extreme environments.</title>
        <authorList>
            <person name="Coleine C."/>
            <person name="Stajich J.E."/>
            <person name="Selbmann L."/>
        </authorList>
    </citation>
    <scope>NUCLEOTIDE SEQUENCE</scope>
    <source>
        <strain evidence="1">CCFEE 5714</strain>
    </source>
</reference>
<organism evidence="1 2">
    <name type="scientific">Vermiconidia calcicola</name>
    <dbReference type="NCBI Taxonomy" id="1690605"/>
    <lineage>
        <taxon>Eukaryota</taxon>
        <taxon>Fungi</taxon>
        <taxon>Dikarya</taxon>
        <taxon>Ascomycota</taxon>
        <taxon>Pezizomycotina</taxon>
        <taxon>Dothideomycetes</taxon>
        <taxon>Dothideomycetidae</taxon>
        <taxon>Mycosphaerellales</taxon>
        <taxon>Extremaceae</taxon>
        <taxon>Vermiconidia</taxon>
    </lineage>
</organism>
<protein>
    <submittedName>
        <fullName evidence="1">Uncharacterized protein</fullName>
    </submittedName>
</protein>
<gene>
    <name evidence="1" type="ORF">LTR37_004555</name>
</gene>
<name>A0ACC3NMF6_9PEZI</name>
<evidence type="ECO:0000313" key="2">
    <source>
        <dbReference type="Proteomes" id="UP001281147"/>
    </source>
</evidence>
<accession>A0ACC3NMF6</accession>